<proteinExistence type="predicted"/>
<keyword evidence="2" id="KW-1185">Reference proteome</keyword>
<evidence type="ECO:0000313" key="1">
    <source>
        <dbReference type="EMBL" id="CAG8676379.1"/>
    </source>
</evidence>
<reference evidence="1" key="1">
    <citation type="submission" date="2021-06" db="EMBL/GenBank/DDBJ databases">
        <authorList>
            <person name="Kallberg Y."/>
            <person name="Tangrot J."/>
            <person name="Rosling A."/>
        </authorList>
    </citation>
    <scope>NUCLEOTIDE SEQUENCE</scope>
    <source>
        <strain evidence="1">IL203A</strain>
    </source>
</reference>
<organism evidence="1 2">
    <name type="scientific">Dentiscutata heterogama</name>
    <dbReference type="NCBI Taxonomy" id="1316150"/>
    <lineage>
        <taxon>Eukaryota</taxon>
        <taxon>Fungi</taxon>
        <taxon>Fungi incertae sedis</taxon>
        <taxon>Mucoromycota</taxon>
        <taxon>Glomeromycotina</taxon>
        <taxon>Glomeromycetes</taxon>
        <taxon>Diversisporales</taxon>
        <taxon>Gigasporaceae</taxon>
        <taxon>Dentiscutata</taxon>
    </lineage>
</organism>
<feature type="non-terminal residue" evidence="1">
    <location>
        <position position="1"/>
    </location>
</feature>
<dbReference type="EMBL" id="CAJVPU010020375">
    <property type="protein sequence ID" value="CAG8676379.1"/>
    <property type="molecule type" value="Genomic_DNA"/>
</dbReference>
<comment type="caution">
    <text evidence="1">The sequence shown here is derived from an EMBL/GenBank/DDBJ whole genome shotgun (WGS) entry which is preliminary data.</text>
</comment>
<protein>
    <submittedName>
        <fullName evidence="1">2922_t:CDS:1</fullName>
    </submittedName>
</protein>
<feature type="non-terminal residue" evidence="1">
    <location>
        <position position="52"/>
    </location>
</feature>
<accession>A0ACA9NTF1</accession>
<sequence>DDSGPYSSVIDALFRFRIEMALSLIATASSIFLFPLDDTGPYGSVINHYFLD</sequence>
<dbReference type="Proteomes" id="UP000789702">
    <property type="component" value="Unassembled WGS sequence"/>
</dbReference>
<name>A0ACA9NTF1_9GLOM</name>
<gene>
    <name evidence="1" type="ORF">DHETER_LOCUS10425</name>
</gene>
<evidence type="ECO:0000313" key="2">
    <source>
        <dbReference type="Proteomes" id="UP000789702"/>
    </source>
</evidence>